<evidence type="ECO:0000313" key="1">
    <source>
        <dbReference type="EMBL" id="JAH95549.1"/>
    </source>
</evidence>
<proteinExistence type="predicted"/>
<dbReference type="EMBL" id="GBXM01013028">
    <property type="protein sequence ID" value="JAH95549.1"/>
    <property type="molecule type" value="Transcribed_RNA"/>
</dbReference>
<name>A0A0E9WYX1_ANGAN</name>
<reference evidence="1" key="2">
    <citation type="journal article" date="2015" name="Fish Shellfish Immunol.">
        <title>Early steps in the European eel (Anguilla anguilla)-Vibrio vulnificus interaction in the gills: Role of the RtxA13 toxin.</title>
        <authorList>
            <person name="Callol A."/>
            <person name="Pajuelo D."/>
            <person name="Ebbesson L."/>
            <person name="Teles M."/>
            <person name="MacKenzie S."/>
            <person name="Amaro C."/>
        </authorList>
    </citation>
    <scope>NUCLEOTIDE SEQUENCE</scope>
</reference>
<organism evidence="1">
    <name type="scientific">Anguilla anguilla</name>
    <name type="common">European freshwater eel</name>
    <name type="synonym">Muraena anguilla</name>
    <dbReference type="NCBI Taxonomy" id="7936"/>
    <lineage>
        <taxon>Eukaryota</taxon>
        <taxon>Metazoa</taxon>
        <taxon>Chordata</taxon>
        <taxon>Craniata</taxon>
        <taxon>Vertebrata</taxon>
        <taxon>Euteleostomi</taxon>
        <taxon>Actinopterygii</taxon>
        <taxon>Neopterygii</taxon>
        <taxon>Teleostei</taxon>
        <taxon>Anguilliformes</taxon>
        <taxon>Anguillidae</taxon>
        <taxon>Anguilla</taxon>
    </lineage>
</organism>
<dbReference type="AlphaFoldDB" id="A0A0E9WYX1"/>
<accession>A0A0E9WYX1</accession>
<protein>
    <submittedName>
        <fullName evidence="1">Uncharacterized protein</fullName>
    </submittedName>
</protein>
<reference evidence="1" key="1">
    <citation type="submission" date="2014-11" db="EMBL/GenBank/DDBJ databases">
        <authorList>
            <person name="Amaro Gonzalez C."/>
        </authorList>
    </citation>
    <scope>NUCLEOTIDE SEQUENCE</scope>
</reference>
<sequence length="114" mass="13303">MPARAHTCTHTHYTHTHSCTHTHTCTHRYIHMHTRTHTCPQMHVHTHIHKHAHTFLCKSLGRVGVHGEKLQSSSHFTTLSFYFIFLNHGTCNFLYRRKFQTVLLNAAVFLYAVS</sequence>